<name>A0ABZ2TL26_9BACT</name>
<feature type="transmembrane region" description="Helical" evidence="1">
    <location>
        <begin position="49"/>
        <end position="69"/>
    </location>
</feature>
<proteinExistence type="predicted"/>
<feature type="transmembrane region" description="Helical" evidence="1">
    <location>
        <begin position="21"/>
        <end position="43"/>
    </location>
</feature>
<feature type="transmembrane region" description="Helical" evidence="1">
    <location>
        <begin position="135"/>
        <end position="162"/>
    </location>
</feature>
<evidence type="ECO:0000313" key="3">
    <source>
        <dbReference type="Proteomes" id="UP001622612"/>
    </source>
</evidence>
<organism evidence="2 3">
    <name type="scientific">Metamycoplasma faucium</name>
    <dbReference type="NCBI Taxonomy" id="56142"/>
    <lineage>
        <taxon>Bacteria</taxon>
        <taxon>Bacillati</taxon>
        <taxon>Mycoplasmatota</taxon>
        <taxon>Mycoplasmoidales</taxon>
        <taxon>Metamycoplasmataceae</taxon>
        <taxon>Metamycoplasma</taxon>
    </lineage>
</organism>
<gene>
    <name evidence="2" type="ORF">LQ356_03110</name>
</gene>
<accession>A0ABZ2TL26</accession>
<dbReference type="RefSeq" id="WP_405311453.1">
    <property type="nucleotide sequence ID" value="NZ_CP088155.1"/>
</dbReference>
<dbReference type="EMBL" id="CP088155">
    <property type="protein sequence ID" value="WYM97164.1"/>
    <property type="molecule type" value="Genomic_DNA"/>
</dbReference>
<evidence type="ECO:0000256" key="1">
    <source>
        <dbReference type="SAM" id="Phobius"/>
    </source>
</evidence>
<dbReference type="Proteomes" id="UP001622612">
    <property type="component" value="Chromosome"/>
</dbReference>
<reference evidence="2" key="1">
    <citation type="submission" date="2021-11" db="EMBL/GenBank/DDBJ databases">
        <title>The first genome sequence of unculturable Mycoplasma faucium obtained by de novo assembly of metagenomic reads.</title>
        <authorList>
            <person name="Sabat A.J."/>
            <person name="Bathoorn E."/>
            <person name="Akkerboom V."/>
            <person name="Friedrich A.W."/>
        </authorList>
    </citation>
    <scope>NUCLEOTIDE SEQUENCE [LARGE SCALE GENOMIC DNA]</scope>
    <source>
        <strain evidence="2">UMCG-MFM1</strain>
    </source>
</reference>
<feature type="transmembrane region" description="Helical" evidence="1">
    <location>
        <begin position="90"/>
        <end position="115"/>
    </location>
</feature>
<sequence length="171" mass="20016">MKNTLKIEIDKLIKKDFFHFLLANIFLLLGLLISFASAFWLNIKASGFNGYYFIFPLMLPFVFSIFVIYRYFNLFGDRNGLKNKMLIKILLVNIIIVFLIGLSFLFWSFLVPSFSLQYKKVSGNNKKNIEKIIDIFKWIIISLSIIDIPIAILNISISAYYFKNSEKIIKE</sequence>
<keyword evidence="1" id="KW-1133">Transmembrane helix</keyword>
<keyword evidence="1" id="KW-0472">Membrane</keyword>
<evidence type="ECO:0000313" key="2">
    <source>
        <dbReference type="EMBL" id="WYM97164.1"/>
    </source>
</evidence>
<protein>
    <submittedName>
        <fullName evidence="2">Uncharacterized protein</fullName>
    </submittedName>
</protein>
<keyword evidence="1" id="KW-0812">Transmembrane</keyword>
<keyword evidence="3" id="KW-1185">Reference proteome</keyword>